<evidence type="ECO:0000313" key="3">
    <source>
        <dbReference type="EMBL" id="MBK9719277.1"/>
    </source>
</evidence>
<dbReference type="SUPFAM" id="SSF53756">
    <property type="entry name" value="UDP-Glycosyltransferase/glycogen phosphorylase"/>
    <property type="match status" value="1"/>
</dbReference>
<proteinExistence type="predicted"/>
<reference evidence="3 4" key="1">
    <citation type="submission" date="2020-10" db="EMBL/GenBank/DDBJ databases">
        <title>Connecting structure to function with the recovery of over 1000 high-quality activated sludge metagenome-assembled genomes encoding full-length rRNA genes using long-read sequencing.</title>
        <authorList>
            <person name="Singleton C.M."/>
            <person name="Petriglieri F."/>
            <person name="Kristensen J.M."/>
            <person name="Kirkegaard R.H."/>
            <person name="Michaelsen T.Y."/>
            <person name="Andersen M.H."/>
            <person name="Karst S.M."/>
            <person name="Dueholm M.S."/>
            <person name="Nielsen P.H."/>
            <person name="Albertsen M."/>
        </authorList>
    </citation>
    <scope>NUCLEOTIDE SEQUENCE [LARGE SCALE GENOMIC DNA]</scope>
    <source>
        <strain evidence="3">Ribe_18-Q3-R11-54_BAT3C.373</strain>
    </source>
</reference>
<evidence type="ECO:0000259" key="2">
    <source>
        <dbReference type="Pfam" id="PF00534"/>
    </source>
</evidence>
<protein>
    <submittedName>
        <fullName evidence="3">Glycosyltransferase family 4 protein</fullName>
    </submittedName>
</protein>
<dbReference type="Gene3D" id="3.40.50.2000">
    <property type="entry name" value="Glycogen Phosphorylase B"/>
    <property type="match status" value="1"/>
</dbReference>
<dbReference type="AlphaFoldDB" id="A0A9D7XIZ7"/>
<feature type="domain" description="Glycosyl transferase family 1" evidence="2">
    <location>
        <begin position="5"/>
        <end position="154"/>
    </location>
</feature>
<evidence type="ECO:0000313" key="4">
    <source>
        <dbReference type="Proteomes" id="UP000808349"/>
    </source>
</evidence>
<dbReference type="Pfam" id="PF00534">
    <property type="entry name" value="Glycos_transf_1"/>
    <property type="match status" value="1"/>
</dbReference>
<gene>
    <name evidence="3" type="ORF">IPO85_17515</name>
</gene>
<name>A0A9D7XIZ7_9BACT</name>
<comment type="caution">
    <text evidence="3">The sequence shown here is derived from an EMBL/GenBank/DDBJ whole genome shotgun (WGS) entry which is preliminary data.</text>
</comment>
<dbReference type="Proteomes" id="UP000808349">
    <property type="component" value="Unassembled WGS sequence"/>
</dbReference>
<dbReference type="InterPro" id="IPR001296">
    <property type="entry name" value="Glyco_trans_1"/>
</dbReference>
<evidence type="ECO:0000256" key="1">
    <source>
        <dbReference type="ARBA" id="ARBA00022679"/>
    </source>
</evidence>
<dbReference type="EMBL" id="JADKFW010000017">
    <property type="protein sequence ID" value="MBK9719277.1"/>
    <property type="molecule type" value="Genomic_DNA"/>
</dbReference>
<dbReference type="GO" id="GO:0016757">
    <property type="term" value="F:glycosyltransferase activity"/>
    <property type="evidence" value="ECO:0007669"/>
    <property type="project" value="InterPro"/>
</dbReference>
<dbReference type="PANTHER" id="PTHR46401">
    <property type="entry name" value="GLYCOSYLTRANSFERASE WBBK-RELATED"/>
    <property type="match status" value="1"/>
</dbReference>
<dbReference type="PANTHER" id="PTHR46401:SF2">
    <property type="entry name" value="GLYCOSYLTRANSFERASE WBBK-RELATED"/>
    <property type="match status" value="1"/>
</dbReference>
<organism evidence="3 4">
    <name type="scientific">Candidatus Defluviibacterium haderslevense</name>
    <dbReference type="NCBI Taxonomy" id="2981993"/>
    <lineage>
        <taxon>Bacteria</taxon>
        <taxon>Pseudomonadati</taxon>
        <taxon>Bacteroidota</taxon>
        <taxon>Saprospiria</taxon>
        <taxon>Saprospirales</taxon>
        <taxon>Saprospiraceae</taxon>
        <taxon>Candidatus Defluviibacterium</taxon>
    </lineage>
</organism>
<accession>A0A9D7XIZ7</accession>
<keyword evidence="1" id="KW-0808">Transferase</keyword>
<dbReference type="CDD" id="cd03801">
    <property type="entry name" value="GT4_PimA-like"/>
    <property type="match status" value="1"/>
</dbReference>
<sequence length="184" mass="21645">MMFSKGIFILLDAFELIHNHDLNIELHIAGGFSDDEFMTRKEVQIKFEEYLKRNTKIKYFGSVYDHQKIEFLLNSDIFVLPTFYKSEAFPISILEAMRTGSCIITTQHHYLPNLISERNGQCVKSKSVIDLSNAIRFYLNRTELLKSIQEYNIKYATESFNVSFYLKKIDQIIEHVRLSNRSKL</sequence>